<feature type="region of interest" description="Disordered" evidence="1">
    <location>
        <begin position="807"/>
        <end position="834"/>
    </location>
</feature>
<sequence>MEYIQSANPARYNNPPERISSCTIDLNTSQLTASSSAGQLVTNRPVTRSYARCLNTAYREECDALPEPPAPISDDANNLLQAPLPPHTLRARTRFVPYETPVDSFGRYRIYPSKPSTIPDSECTLADYTNQQTNFDSNDSPTPSLSDVIAPCPNISTFYFLRWFWKGTNKSITSREELQTILLDPRFNAQDLSGVNLRHVDKQLAALANVEIIDGVRQLSEGWTQKTVSIKVPVSRRGKVVQSTSGEYLSVQGMRSRTILSGIRRGFTRNKINHFHPEPFESKWIPPGQPKSKAQTISDEMYTSPAMLEAHKEIQRLEIADQNCRLPRVAAAVMLGSDALQLGAFSTKKAWVLYMWLGNMSKYERSKPNSGSCYELAHIPSLPDEIKDRIAKLNGRPPSASLLTHLRRELMHAVLHEILDPEFLHAWRHGIVIKCADGITRRVFPRIFTYSADYPERVLLATIRDKGHCPCPRCLVPMDLIYQMGSRSDMQKRIKTLRRDNIRRQKLIQRARSLIYDKNKAIGNTEVETLLQAQSLVPTENAFSKRLLPLKFDFYKIFVVDLLHEVELGVWKSLLTHLIRILYGCGNEKVAEFNRRFRLVPTFSGSTIRRFSEDVATLKRLAARDFEDILQCCMPVFRGLLPEEIDTQVQQVLFSLTHWHALAKLRLHTSTTMKHLANETIKLGEQLRKFQAATVDFEIYETPRELRARQRRAMTRAQQQNTTNPQPVTRKRCQLNLNTPKFHALGHYIAIIAQNGTTDSFSTQTTELQHRKIKVQWSRTNKDNAIPQMTRIGDVEDALDKIQERLDKQASNSSTDSNQTSQDNSAEPYTIGRTDRTDNAINIPLWVRSHGSNPVMKFFIPSLKQHLLSRITGDPGSTEIGKVAFQTDRMFSHATLGINYTSYDVRREHDTVNPKSPSRFVLLPSSASDDSSAHPFLYARVLGIYHANVRYCGRPPKRMDFLWVRWLDYDENEPGGWGYERLDRVSYAPCRSDKEFLDGFGFIDPRNVIRAAHLIPDFNCGTSGSIFAANSTLVAPDDTEHDWNYHYVNRFVDRDMMMRYLGGGIGHFNQFTGETPASDITDDTEVNGDEAEQTQLDGVEVNEHNEEEYVGPQESEVDQDSLEDASNISDTEELDDFMSGEEDFIDDLYDL</sequence>
<organism evidence="2 3">
    <name type="scientific">Rhizoctonia solani</name>
    <dbReference type="NCBI Taxonomy" id="456999"/>
    <lineage>
        <taxon>Eukaryota</taxon>
        <taxon>Fungi</taxon>
        <taxon>Dikarya</taxon>
        <taxon>Basidiomycota</taxon>
        <taxon>Agaricomycotina</taxon>
        <taxon>Agaricomycetes</taxon>
        <taxon>Cantharellales</taxon>
        <taxon>Ceratobasidiaceae</taxon>
        <taxon>Rhizoctonia</taxon>
    </lineage>
</organism>
<gene>
    <name evidence="2" type="ORF">RSOLAG22IIIB_04389</name>
</gene>
<feature type="compositionally biased region" description="Low complexity" evidence="1">
    <location>
        <begin position="811"/>
        <end position="825"/>
    </location>
</feature>
<evidence type="ECO:0000313" key="3">
    <source>
        <dbReference type="Proteomes" id="UP000044841"/>
    </source>
</evidence>
<accession>A0A0K6FXB7</accession>
<dbReference type="EMBL" id="CYGV01001201">
    <property type="protein sequence ID" value="CUA70900.1"/>
    <property type="molecule type" value="Genomic_DNA"/>
</dbReference>
<protein>
    <submittedName>
        <fullName evidence="2">Uncharacterized protein</fullName>
    </submittedName>
</protein>
<dbReference type="Pfam" id="PF18759">
    <property type="entry name" value="Plavaka"/>
    <property type="match status" value="1"/>
</dbReference>
<dbReference type="InterPro" id="IPR041078">
    <property type="entry name" value="Plavaka"/>
</dbReference>
<proteinExistence type="predicted"/>
<keyword evidence="3" id="KW-1185">Reference proteome</keyword>
<dbReference type="Proteomes" id="UP000044841">
    <property type="component" value="Unassembled WGS sequence"/>
</dbReference>
<name>A0A0K6FXB7_9AGAM</name>
<reference evidence="2 3" key="1">
    <citation type="submission" date="2015-07" db="EMBL/GenBank/DDBJ databases">
        <authorList>
            <person name="Noorani M."/>
        </authorList>
    </citation>
    <scope>NUCLEOTIDE SEQUENCE [LARGE SCALE GENOMIC DNA]</scope>
    <source>
        <strain evidence="2">BBA 69670</strain>
    </source>
</reference>
<feature type="region of interest" description="Disordered" evidence="1">
    <location>
        <begin position="1101"/>
        <end position="1151"/>
    </location>
</feature>
<evidence type="ECO:0000256" key="1">
    <source>
        <dbReference type="SAM" id="MobiDB-lite"/>
    </source>
</evidence>
<evidence type="ECO:0000313" key="2">
    <source>
        <dbReference type="EMBL" id="CUA70900.1"/>
    </source>
</evidence>
<feature type="compositionally biased region" description="Acidic residues" evidence="1">
    <location>
        <begin position="1105"/>
        <end position="1123"/>
    </location>
</feature>
<dbReference type="AlphaFoldDB" id="A0A0K6FXB7"/>
<feature type="compositionally biased region" description="Acidic residues" evidence="1">
    <location>
        <begin position="1130"/>
        <end position="1151"/>
    </location>
</feature>